<evidence type="ECO:0000256" key="4">
    <source>
        <dbReference type="PROSITE-ProRule" id="PRU01161"/>
    </source>
</evidence>
<dbReference type="PANTHER" id="PTHR14226:SF76">
    <property type="entry name" value="NTE FAMILY PROTEIN RSSA"/>
    <property type="match status" value="1"/>
</dbReference>
<dbReference type="eggNOG" id="COG1752">
    <property type="taxonomic scope" value="Bacteria"/>
</dbReference>
<dbReference type="Proteomes" id="UP000005522">
    <property type="component" value="Chromosome"/>
</dbReference>
<dbReference type="PROSITE" id="PS51635">
    <property type="entry name" value="PNPLA"/>
    <property type="match status" value="1"/>
</dbReference>
<dbReference type="RefSeq" id="WP_004872466.1">
    <property type="nucleotide sequence ID" value="NZ_CP005986.1"/>
</dbReference>
<evidence type="ECO:0000313" key="7">
    <source>
        <dbReference type="Proteomes" id="UP000005522"/>
    </source>
</evidence>
<dbReference type="GO" id="GO:0016042">
    <property type="term" value="P:lipid catabolic process"/>
    <property type="evidence" value="ECO:0007669"/>
    <property type="project" value="UniProtKB-UniRule"/>
</dbReference>
<dbReference type="InterPro" id="IPR016035">
    <property type="entry name" value="Acyl_Trfase/lysoPLipase"/>
</dbReference>
<keyword evidence="2 4" id="KW-0442">Lipid degradation</keyword>
<evidence type="ECO:0000256" key="1">
    <source>
        <dbReference type="ARBA" id="ARBA00022801"/>
    </source>
</evidence>
<gene>
    <name evidence="6" type="ORF">Acaty_c1603</name>
</gene>
<dbReference type="AlphaFoldDB" id="A0A059ZZX1"/>
<protein>
    <submittedName>
        <fullName evidence="6">Bifunctional outer membrane translocase / extracellular lipase, PlpD</fullName>
    </submittedName>
</protein>
<dbReference type="Gene3D" id="3.40.1090.10">
    <property type="entry name" value="Cytosolic phospholipase A2 catalytic domain"/>
    <property type="match status" value="2"/>
</dbReference>
<keyword evidence="1 4" id="KW-0378">Hydrolase</keyword>
<dbReference type="EMBL" id="CP005986">
    <property type="protein sequence ID" value="AIA55467.1"/>
    <property type="molecule type" value="Genomic_DNA"/>
</dbReference>
<dbReference type="HOGENOM" id="CLU_047251_4_2_6"/>
<dbReference type="KEGG" id="acz:Acaty_c1603"/>
<feature type="active site" description="Nucleophile" evidence="4">
    <location>
        <position position="62"/>
    </location>
</feature>
<comment type="caution">
    <text evidence="4">Lacks conserved residue(s) required for the propagation of feature annotation.</text>
</comment>
<feature type="short sequence motif" description="GXSXG" evidence="4">
    <location>
        <begin position="60"/>
        <end position="64"/>
    </location>
</feature>
<evidence type="ECO:0000259" key="5">
    <source>
        <dbReference type="PROSITE" id="PS51635"/>
    </source>
</evidence>
<proteinExistence type="predicted"/>
<feature type="active site" description="Proton acceptor" evidence="4">
    <location>
        <position position="178"/>
    </location>
</feature>
<dbReference type="InterPro" id="IPR050301">
    <property type="entry name" value="NTE"/>
</dbReference>
<evidence type="ECO:0000313" key="6">
    <source>
        <dbReference type="EMBL" id="AIA55467.1"/>
    </source>
</evidence>
<keyword evidence="3 4" id="KW-0443">Lipid metabolism</keyword>
<name>A0A059ZZX1_ACICK</name>
<organism evidence="6 7">
    <name type="scientific">Acidithiobacillus caldus (strain ATCC 51756 / DSM 8584 / KU)</name>
    <dbReference type="NCBI Taxonomy" id="637389"/>
    <lineage>
        <taxon>Bacteria</taxon>
        <taxon>Pseudomonadati</taxon>
        <taxon>Pseudomonadota</taxon>
        <taxon>Acidithiobacillia</taxon>
        <taxon>Acidithiobacillales</taxon>
        <taxon>Acidithiobacillaceae</taxon>
        <taxon>Acidithiobacillus</taxon>
    </lineage>
</organism>
<dbReference type="GO" id="GO:0016787">
    <property type="term" value="F:hydrolase activity"/>
    <property type="evidence" value="ECO:0007669"/>
    <property type="project" value="UniProtKB-UniRule"/>
</dbReference>
<feature type="domain" description="PNPLA" evidence="5">
    <location>
        <begin position="29"/>
        <end position="191"/>
    </location>
</feature>
<dbReference type="InterPro" id="IPR002641">
    <property type="entry name" value="PNPLA_dom"/>
</dbReference>
<evidence type="ECO:0000256" key="3">
    <source>
        <dbReference type="ARBA" id="ARBA00023098"/>
    </source>
</evidence>
<accession>A0A059ZZX1</accession>
<evidence type="ECO:0000256" key="2">
    <source>
        <dbReference type="ARBA" id="ARBA00022963"/>
    </source>
</evidence>
<dbReference type="PANTHER" id="PTHR14226">
    <property type="entry name" value="NEUROPATHY TARGET ESTERASE/SWISS CHEESE D.MELANOGASTER"/>
    <property type="match status" value="1"/>
</dbReference>
<sequence>MSPHLLPDPEHSSVRQTAPPVFPPAGIALVLGAGGARGLAHIGVLQALDELRIPVRAVVGASIGALIGGLYAAGWSADELHERLPDTVRAYRARVFFPFPWGGGLLGNWGIRALLEELFAHAAFENLRLPFLAVATDLRTGERIVIDRGMVWPAVRASISMPTLLAPYRLQSRRYVVDAAVVDPVPVDVAQERFPWPIVAVRVQVPPSKRRFLARSWRFRSPWSWFWVGRFANEISIWELSESRLRETPPALCLDPIAEDPGCFGYARSSTLVETARAYTMAHADTLRAIAGVDTG</sequence>
<dbReference type="SUPFAM" id="SSF52151">
    <property type="entry name" value="FabD/lysophospholipase-like"/>
    <property type="match status" value="1"/>
</dbReference>
<dbReference type="Pfam" id="PF01734">
    <property type="entry name" value="Patatin"/>
    <property type="match status" value="1"/>
</dbReference>
<reference evidence="6 7" key="1">
    <citation type="journal article" date="2009" name="J. Bacteriol.">
        <title>Draft genome sequence of the extremely acidophilic bacterium Acidithiobacillus caldus ATCC 51756 reveals metabolic versatility in the genus Acidithiobacillus.</title>
        <authorList>
            <person name="Valdes J."/>
            <person name="Quatrini R."/>
            <person name="Hallberg K."/>
            <person name="Dopson M."/>
            <person name="Valenzuela P.D."/>
            <person name="Holmes D.S."/>
        </authorList>
    </citation>
    <scope>NUCLEOTIDE SEQUENCE [LARGE SCALE GENOMIC DNA]</scope>
    <source>
        <strain evidence="7">ATCC 51756 / DSM 8584 / KU</strain>
    </source>
</reference>